<accession>A0A6M3J526</accession>
<evidence type="ECO:0000313" key="2">
    <source>
        <dbReference type="EMBL" id="QJA83317.1"/>
    </source>
</evidence>
<dbReference type="EMBL" id="MT141517">
    <property type="protein sequence ID" value="QJA64305.1"/>
    <property type="molecule type" value="Genomic_DNA"/>
</dbReference>
<protein>
    <submittedName>
        <fullName evidence="1">Uncharacterized protein</fullName>
    </submittedName>
</protein>
<evidence type="ECO:0000313" key="1">
    <source>
        <dbReference type="EMBL" id="QJA64305.1"/>
    </source>
</evidence>
<organism evidence="1">
    <name type="scientific">viral metagenome</name>
    <dbReference type="NCBI Taxonomy" id="1070528"/>
    <lineage>
        <taxon>unclassified sequences</taxon>
        <taxon>metagenomes</taxon>
        <taxon>organismal metagenomes</taxon>
    </lineage>
</organism>
<reference evidence="1" key="1">
    <citation type="submission" date="2020-03" db="EMBL/GenBank/DDBJ databases">
        <title>The deep terrestrial virosphere.</title>
        <authorList>
            <person name="Holmfeldt K."/>
            <person name="Nilsson E."/>
            <person name="Simone D."/>
            <person name="Lopez-Fernandez M."/>
            <person name="Wu X."/>
            <person name="de Brujin I."/>
            <person name="Lundin D."/>
            <person name="Andersson A."/>
            <person name="Bertilsson S."/>
            <person name="Dopson M."/>
        </authorList>
    </citation>
    <scope>NUCLEOTIDE SEQUENCE</scope>
    <source>
        <strain evidence="2">MM415A00294</strain>
        <strain evidence="1">MM415B00522</strain>
    </source>
</reference>
<proteinExistence type="predicted"/>
<gene>
    <name evidence="2" type="ORF">MM415A00294_0015</name>
    <name evidence="1" type="ORF">MM415B00522_0015</name>
</gene>
<dbReference type="EMBL" id="MT142508">
    <property type="protein sequence ID" value="QJA83317.1"/>
    <property type="molecule type" value="Genomic_DNA"/>
</dbReference>
<name>A0A6M3J526_9ZZZZ</name>
<dbReference type="AlphaFoldDB" id="A0A6M3J526"/>
<sequence>MKKTLKLIAALLTLLTVFFVWVAETLLTPHGIYRLLVTVAAQPVTRLRSYAFDLWVSSDQYINTFFGGNPDTTISGRVGYHAANGRVGYALAERVINWLFYIAARQKNHCRDAIEPAEKY</sequence>